<organism evidence="1 2">
    <name type="scientific">Marchantia polymorpha</name>
    <name type="common">Common liverwort</name>
    <name type="synonym">Marchantia aquatica</name>
    <dbReference type="NCBI Taxonomy" id="3197"/>
    <lineage>
        <taxon>Eukaryota</taxon>
        <taxon>Viridiplantae</taxon>
        <taxon>Streptophyta</taxon>
        <taxon>Embryophyta</taxon>
        <taxon>Marchantiophyta</taxon>
        <taxon>Marchantiopsida</taxon>
        <taxon>Marchantiidae</taxon>
        <taxon>Marchantiales</taxon>
        <taxon>Marchantiaceae</taxon>
        <taxon>Marchantia</taxon>
    </lineage>
</organism>
<evidence type="ECO:0000313" key="2">
    <source>
        <dbReference type="Proteomes" id="UP000244005"/>
    </source>
</evidence>
<sequence length="89" mass="10341">MSTRANLLDLLHMSSPGSPRFNVHRLRTSRSIDEMHSNIRQNPELKHVRQIPKFCLDSNLSCTHDSHIFVPLFPTGRNSREIDTNPHRK</sequence>
<dbReference type="Proteomes" id="UP000244005">
    <property type="component" value="Unassembled WGS sequence"/>
</dbReference>
<proteinExistence type="predicted"/>
<name>A0A2R6WH85_MARPO</name>
<keyword evidence="2" id="KW-1185">Reference proteome</keyword>
<gene>
    <name evidence="1" type="ORF">MARPO_0091s0059</name>
</gene>
<reference evidence="2" key="1">
    <citation type="journal article" date="2017" name="Cell">
        <title>Insights into land plant evolution garnered from the Marchantia polymorpha genome.</title>
        <authorList>
            <person name="Bowman J.L."/>
            <person name="Kohchi T."/>
            <person name="Yamato K.T."/>
            <person name="Jenkins J."/>
            <person name="Shu S."/>
            <person name="Ishizaki K."/>
            <person name="Yamaoka S."/>
            <person name="Nishihama R."/>
            <person name="Nakamura Y."/>
            <person name="Berger F."/>
            <person name="Adam C."/>
            <person name="Aki S.S."/>
            <person name="Althoff F."/>
            <person name="Araki T."/>
            <person name="Arteaga-Vazquez M.A."/>
            <person name="Balasubrmanian S."/>
            <person name="Barry K."/>
            <person name="Bauer D."/>
            <person name="Boehm C.R."/>
            <person name="Briginshaw L."/>
            <person name="Caballero-Perez J."/>
            <person name="Catarino B."/>
            <person name="Chen F."/>
            <person name="Chiyoda S."/>
            <person name="Chovatia M."/>
            <person name="Davies K.M."/>
            <person name="Delmans M."/>
            <person name="Demura T."/>
            <person name="Dierschke T."/>
            <person name="Dolan L."/>
            <person name="Dorantes-Acosta A.E."/>
            <person name="Eklund D.M."/>
            <person name="Florent S.N."/>
            <person name="Flores-Sandoval E."/>
            <person name="Fujiyama A."/>
            <person name="Fukuzawa H."/>
            <person name="Galik B."/>
            <person name="Grimanelli D."/>
            <person name="Grimwood J."/>
            <person name="Grossniklaus U."/>
            <person name="Hamada T."/>
            <person name="Haseloff J."/>
            <person name="Hetherington A.J."/>
            <person name="Higo A."/>
            <person name="Hirakawa Y."/>
            <person name="Hundley H.N."/>
            <person name="Ikeda Y."/>
            <person name="Inoue K."/>
            <person name="Inoue S.I."/>
            <person name="Ishida S."/>
            <person name="Jia Q."/>
            <person name="Kakita M."/>
            <person name="Kanazawa T."/>
            <person name="Kawai Y."/>
            <person name="Kawashima T."/>
            <person name="Kennedy M."/>
            <person name="Kinose K."/>
            <person name="Kinoshita T."/>
            <person name="Kohara Y."/>
            <person name="Koide E."/>
            <person name="Komatsu K."/>
            <person name="Kopischke S."/>
            <person name="Kubo M."/>
            <person name="Kyozuka J."/>
            <person name="Lagercrantz U."/>
            <person name="Lin S.S."/>
            <person name="Lindquist E."/>
            <person name="Lipzen A.M."/>
            <person name="Lu C.W."/>
            <person name="De Luna E."/>
            <person name="Martienssen R.A."/>
            <person name="Minamino N."/>
            <person name="Mizutani M."/>
            <person name="Mizutani M."/>
            <person name="Mochizuki N."/>
            <person name="Monte I."/>
            <person name="Mosher R."/>
            <person name="Nagasaki H."/>
            <person name="Nakagami H."/>
            <person name="Naramoto S."/>
            <person name="Nishitani K."/>
            <person name="Ohtani M."/>
            <person name="Okamoto T."/>
            <person name="Okumura M."/>
            <person name="Phillips J."/>
            <person name="Pollak B."/>
            <person name="Reinders A."/>
            <person name="Rovekamp M."/>
            <person name="Sano R."/>
            <person name="Sawa S."/>
            <person name="Schmid M.W."/>
            <person name="Shirakawa M."/>
            <person name="Solano R."/>
            <person name="Spunde A."/>
            <person name="Suetsugu N."/>
            <person name="Sugano S."/>
            <person name="Sugiyama A."/>
            <person name="Sun R."/>
            <person name="Suzuki Y."/>
            <person name="Takenaka M."/>
            <person name="Takezawa D."/>
            <person name="Tomogane H."/>
            <person name="Tsuzuki M."/>
            <person name="Ueda T."/>
            <person name="Umeda M."/>
            <person name="Ward J.M."/>
            <person name="Watanabe Y."/>
            <person name="Yazaki K."/>
            <person name="Yokoyama R."/>
            <person name="Yoshitake Y."/>
            <person name="Yotsui I."/>
            <person name="Zachgo S."/>
            <person name="Schmutz J."/>
        </authorList>
    </citation>
    <scope>NUCLEOTIDE SEQUENCE [LARGE SCALE GENOMIC DNA]</scope>
    <source>
        <strain evidence="2">Tak-1</strain>
    </source>
</reference>
<evidence type="ECO:0000313" key="1">
    <source>
        <dbReference type="EMBL" id="PTQ33209.1"/>
    </source>
</evidence>
<protein>
    <submittedName>
        <fullName evidence="1">Uncharacterized protein</fullName>
    </submittedName>
</protein>
<accession>A0A2R6WH85</accession>
<dbReference type="EMBL" id="KZ772763">
    <property type="protein sequence ID" value="PTQ33209.1"/>
    <property type="molecule type" value="Genomic_DNA"/>
</dbReference>
<dbReference type="AlphaFoldDB" id="A0A2R6WH85"/>